<proteinExistence type="predicted"/>
<organism evidence="2 3">
    <name type="scientific">Podospora australis</name>
    <dbReference type="NCBI Taxonomy" id="1536484"/>
    <lineage>
        <taxon>Eukaryota</taxon>
        <taxon>Fungi</taxon>
        <taxon>Dikarya</taxon>
        <taxon>Ascomycota</taxon>
        <taxon>Pezizomycotina</taxon>
        <taxon>Sordariomycetes</taxon>
        <taxon>Sordariomycetidae</taxon>
        <taxon>Sordariales</taxon>
        <taxon>Podosporaceae</taxon>
        <taxon>Podospora</taxon>
    </lineage>
</organism>
<evidence type="ECO:0000256" key="1">
    <source>
        <dbReference type="SAM" id="MobiDB-lite"/>
    </source>
</evidence>
<comment type="caution">
    <text evidence="2">The sequence shown here is derived from an EMBL/GenBank/DDBJ whole genome shotgun (WGS) entry which is preliminary data.</text>
</comment>
<feature type="compositionally biased region" description="Basic and acidic residues" evidence="1">
    <location>
        <begin position="26"/>
        <end position="35"/>
    </location>
</feature>
<keyword evidence="3" id="KW-1185">Reference proteome</keyword>
<reference evidence="2" key="1">
    <citation type="journal article" date="2023" name="Mol. Phylogenet. Evol.">
        <title>Genome-scale phylogeny and comparative genomics of the fungal order Sordariales.</title>
        <authorList>
            <person name="Hensen N."/>
            <person name="Bonometti L."/>
            <person name="Westerberg I."/>
            <person name="Brannstrom I.O."/>
            <person name="Guillou S."/>
            <person name="Cros-Aarteil S."/>
            <person name="Calhoun S."/>
            <person name="Haridas S."/>
            <person name="Kuo A."/>
            <person name="Mondo S."/>
            <person name="Pangilinan J."/>
            <person name="Riley R."/>
            <person name="LaButti K."/>
            <person name="Andreopoulos B."/>
            <person name="Lipzen A."/>
            <person name="Chen C."/>
            <person name="Yan M."/>
            <person name="Daum C."/>
            <person name="Ng V."/>
            <person name="Clum A."/>
            <person name="Steindorff A."/>
            <person name="Ohm R.A."/>
            <person name="Martin F."/>
            <person name="Silar P."/>
            <person name="Natvig D.O."/>
            <person name="Lalanne C."/>
            <person name="Gautier V."/>
            <person name="Ament-Velasquez S.L."/>
            <person name="Kruys A."/>
            <person name="Hutchinson M.I."/>
            <person name="Powell A.J."/>
            <person name="Barry K."/>
            <person name="Miller A.N."/>
            <person name="Grigoriev I.V."/>
            <person name="Debuchy R."/>
            <person name="Gladieux P."/>
            <person name="Hiltunen Thoren M."/>
            <person name="Johannesson H."/>
        </authorList>
    </citation>
    <scope>NUCLEOTIDE SEQUENCE</scope>
    <source>
        <strain evidence="2">PSN309</strain>
    </source>
</reference>
<reference evidence="2" key="2">
    <citation type="submission" date="2023-05" db="EMBL/GenBank/DDBJ databases">
        <authorList>
            <consortium name="Lawrence Berkeley National Laboratory"/>
            <person name="Steindorff A."/>
            <person name="Hensen N."/>
            <person name="Bonometti L."/>
            <person name="Westerberg I."/>
            <person name="Brannstrom I.O."/>
            <person name="Guillou S."/>
            <person name="Cros-Aarteil S."/>
            <person name="Calhoun S."/>
            <person name="Haridas S."/>
            <person name="Kuo A."/>
            <person name="Mondo S."/>
            <person name="Pangilinan J."/>
            <person name="Riley R."/>
            <person name="Labutti K."/>
            <person name="Andreopoulos B."/>
            <person name="Lipzen A."/>
            <person name="Chen C."/>
            <person name="Yanf M."/>
            <person name="Daum C."/>
            <person name="Ng V."/>
            <person name="Clum A."/>
            <person name="Ohm R."/>
            <person name="Martin F."/>
            <person name="Silar P."/>
            <person name="Natvig D."/>
            <person name="Lalanne C."/>
            <person name="Gautier V."/>
            <person name="Ament-Velasquez S.L."/>
            <person name="Kruys A."/>
            <person name="Hutchinson M.I."/>
            <person name="Powell A.J."/>
            <person name="Barry K."/>
            <person name="Miller A.N."/>
            <person name="Grigoriev I.V."/>
            <person name="Debuchy R."/>
            <person name="Gladieux P."/>
            <person name="Thoren M.H."/>
            <person name="Johannesson H."/>
        </authorList>
    </citation>
    <scope>NUCLEOTIDE SEQUENCE</scope>
    <source>
        <strain evidence="2">PSN309</strain>
    </source>
</reference>
<protein>
    <submittedName>
        <fullName evidence="2">Uncharacterized protein</fullName>
    </submittedName>
</protein>
<dbReference type="Proteomes" id="UP001302126">
    <property type="component" value="Unassembled WGS sequence"/>
</dbReference>
<feature type="region of interest" description="Disordered" evidence="1">
    <location>
        <begin position="16"/>
        <end position="82"/>
    </location>
</feature>
<dbReference type="AlphaFoldDB" id="A0AAN6WTT9"/>
<gene>
    <name evidence="2" type="ORF">QBC35DRAFT_475534</name>
</gene>
<name>A0AAN6WTT9_9PEZI</name>
<sequence length="219" mass="23895">MTLPTKPVWERAKRVEVSDDGAVCEAQEKKKREGKAVAGVNEEANDNMRTRDGSELSDDQAGHPPYQQNSTNGTVARGRQKPPVGGAVLPPLPVFQAGNYRPWLPLRSATLALSVRTLPLCIAVRDIEAIPKRACSARFPSIASSLDSSLAVESLGDEKKLYPKAQPRDERSLGLGLGHRANGKRAAVHSHTKRTGQPLFRLHLIYKVTAISSLARFLF</sequence>
<evidence type="ECO:0000313" key="3">
    <source>
        <dbReference type="Proteomes" id="UP001302126"/>
    </source>
</evidence>
<accession>A0AAN6WTT9</accession>
<dbReference type="EMBL" id="MU864426">
    <property type="protein sequence ID" value="KAK4186332.1"/>
    <property type="molecule type" value="Genomic_DNA"/>
</dbReference>
<evidence type="ECO:0000313" key="2">
    <source>
        <dbReference type="EMBL" id="KAK4186332.1"/>
    </source>
</evidence>